<dbReference type="InterPro" id="IPR030386">
    <property type="entry name" value="G_GB1_RHD3_dom"/>
</dbReference>
<dbReference type="Proteomes" id="UP000008983">
    <property type="component" value="Unassembled WGS sequence"/>
</dbReference>
<keyword evidence="6" id="KW-1185">Reference proteome</keyword>
<keyword evidence="1" id="KW-0547">Nucleotide-binding</keyword>
<evidence type="ECO:0000256" key="2">
    <source>
        <dbReference type="ARBA" id="ARBA00023134"/>
    </source>
</evidence>
<dbReference type="InterPro" id="IPR015894">
    <property type="entry name" value="Guanylate-bd_N"/>
</dbReference>
<dbReference type="RefSeq" id="XP_004030000.1">
    <property type="nucleotide sequence ID" value="XM_004029952.1"/>
</dbReference>
<accession>G0R179</accession>
<evidence type="ECO:0000313" key="6">
    <source>
        <dbReference type="Proteomes" id="UP000008983"/>
    </source>
</evidence>
<dbReference type="InterPro" id="IPR027417">
    <property type="entry name" value="P-loop_NTPase"/>
</dbReference>
<evidence type="ECO:0000313" key="5">
    <source>
        <dbReference type="EMBL" id="EGR28764.1"/>
    </source>
</evidence>
<dbReference type="InParanoid" id="G0R179"/>
<dbReference type="OMA" id="QKNSGVP"/>
<dbReference type="OrthoDB" id="2135133at2759"/>
<organism evidence="5 6">
    <name type="scientific">Ichthyophthirius multifiliis</name>
    <name type="common">White spot disease agent</name>
    <name type="synonym">Ich</name>
    <dbReference type="NCBI Taxonomy" id="5932"/>
    <lineage>
        <taxon>Eukaryota</taxon>
        <taxon>Sar</taxon>
        <taxon>Alveolata</taxon>
        <taxon>Ciliophora</taxon>
        <taxon>Intramacronucleata</taxon>
        <taxon>Oligohymenophorea</taxon>
        <taxon>Hymenostomatida</taxon>
        <taxon>Ophryoglenina</taxon>
        <taxon>Ichthyophthirius</taxon>
    </lineage>
</organism>
<dbReference type="GeneID" id="14904864"/>
<sequence>MSLFKEEAIPLIQYNSQTKKYNINEQTIQIIKQIPKPIGVISVAGAYRTGKSYLLNRLLLNKSGGFGVGPTVNPCTKGIWVWGSPIKGQTSDGESINILVMDSEGIGSTEEDITHDTRIFSLAILLSSTFIYNSMSSIDGMYNISKTPIK</sequence>
<evidence type="ECO:0000256" key="3">
    <source>
        <dbReference type="PROSITE-ProRule" id="PRU01052"/>
    </source>
</evidence>
<protein>
    <recommendedName>
        <fullName evidence="4">GB1/RHD3-type G domain-containing protein</fullName>
    </recommendedName>
</protein>
<dbReference type="Pfam" id="PF02263">
    <property type="entry name" value="GBP"/>
    <property type="match status" value="1"/>
</dbReference>
<dbReference type="eggNOG" id="KOG2037">
    <property type="taxonomic scope" value="Eukaryota"/>
</dbReference>
<dbReference type="PROSITE" id="PS51715">
    <property type="entry name" value="G_GB1_RHD3"/>
    <property type="match status" value="1"/>
</dbReference>
<name>G0R179_ICHMU</name>
<dbReference type="GO" id="GO:0005525">
    <property type="term" value="F:GTP binding"/>
    <property type="evidence" value="ECO:0007669"/>
    <property type="project" value="UniProtKB-KW"/>
</dbReference>
<dbReference type="AlphaFoldDB" id="G0R179"/>
<dbReference type="GO" id="GO:0003924">
    <property type="term" value="F:GTPase activity"/>
    <property type="evidence" value="ECO:0007669"/>
    <property type="project" value="InterPro"/>
</dbReference>
<keyword evidence="2" id="KW-0342">GTP-binding</keyword>
<evidence type="ECO:0000256" key="1">
    <source>
        <dbReference type="ARBA" id="ARBA00022741"/>
    </source>
</evidence>
<dbReference type="PANTHER" id="PTHR10751">
    <property type="entry name" value="GUANYLATE BINDING PROTEIN"/>
    <property type="match status" value="1"/>
</dbReference>
<comment type="similarity">
    <text evidence="3">Belongs to the TRAFAC class dynamin-like GTPase superfamily. GB1/RHD3 GTPase family.</text>
</comment>
<proteinExistence type="inferred from homology"/>
<dbReference type="EMBL" id="GL984211">
    <property type="protein sequence ID" value="EGR28764.1"/>
    <property type="molecule type" value="Genomic_DNA"/>
</dbReference>
<reference evidence="5 6" key="1">
    <citation type="submission" date="2011-07" db="EMBL/GenBank/DDBJ databases">
        <authorList>
            <person name="Coyne R."/>
            <person name="Brami D."/>
            <person name="Johnson J."/>
            <person name="Hostetler J."/>
            <person name="Hannick L."/>
            <person name="Clark T."/>
            <person name="Cassidy-Hanley D."/>
            <person name="Inman J."/>
        </authorList>
    </citation>
    <scope>NUCLEOTIDE SEQUENCE [LARGE SCALE GENOMIC DNA]</scope>
    <source>
        <strain evidence="5 6">G5</strain>
    </source>
</reference>
<feature type="domain" description="GB1/RHD3-type G" evidence="4">
    <location>
        <begin position="35"/>
        <end position="150"/>
    </location>
</feature>
<dbReference type="SUPFAM" id="SSF52540">
    <property type="entry name" value="P-loop containing nucleoside triphosphate hydrolases"/>
    <property type="match status" value="1"/>
</dbReference>
<gene>
    <name evidence="5" type="ORF">IMG5_169000</name>
</gene>
<evidence type="ECO:0000259" key="4">
    <source>
        <dbReference type="PROSITE" id="PS51715"/>
    </source>
</evidence>
<dbReference type="Gene3D" id="3.40.50.300">
    <property type="entry name" value="P-loop containing nucleotide triphosphate hydrolases"/>
    <property type="match status" value="1"/>
</dbReference>